<dbReference type="Pfam" id="PF05686">
    <property type="entry name" value="Glyco_transf_90"/>
    <property type="match status" value="1"/>
</dbReference>
<evidence type="ECO:0000313" key="3">
    <source>
        <dbReference type="EMBL" id="BBE17902.1"/>
    </source>
</evidence>
<dbReference type="GO" id="GO:0016740">
    <property type="term" value="F:transferase activity"/>
    <property type="evidence" value="ECO:0007669"/>
    <property type="project" value="UniProtKB-KW"/>
</dbReference>
<dbReference type="EMBL" id="AP018694">
    <property type="protein sequence ID" value="BBE17902.1"/>
    <property type="molecule type" value="Genomic_DNA"/>
</dbReference>
<dbReference type="PANTHER" id="PTHR12203:SF35">
    <property type="entry name" value="PROTEIN O-GLUCOSYLTRANSFERASE 1"/>
    <property type="match status" value="1"/>
</dbReference>
<dbReference type="RefSeq" id="WP_318350862.1">
    <property type="nucleotide sequence ID" value="NZ_AP018694.1"/>
</dbReference>
<evidence type="ECO:0000256" key="1">
    <source>
        <dbReference type="ARBA" id="ARBA00022679"/>
    </source>
</evidence>
<accession>A0A5K7S8L8</accession>
<dbReference type="KEGG" id="anf:AQPE_2061"/>
<dbReference type="AlphaFoldDB" id="A0A5K7S8L8"/>
<protein>
    <submittedName>
        <fullName evidence="3">LpsA protein</fullName>
    </submittedName>
</protein>
<dbReference type="InterPro" id="IPR051091">
    <property type="entry name" value="O-Glucosyltr/Glycosyltrsf_90"/>
</dbReference>
<sequence>MGISSFLANRKYKNNRPVYYVRAILRELLPDFFCRIQLKSKLKKQTDFDIEYIQRRVNYYCKLQNCKPPFNFQVQLSEFKIPARIRAYYFDSYEYTRFFSKNRRATFLPGDITHVPDFPTIVKSRPIGNHNANSVILNLDKIRHFIFVNDKRSFISKKDLLVGRGAVTQSHRKRFQELYFNHPLCNIGQVNMDNEGNKYLVEKMTIDEQLEYKFILSLEGNDVATNLKWIMSSNSLAVMPCPKYETWFMEGTLVANYHYVMIEDDYSDLEERLNYYIGHPEEALEIVRNANEYTNQFRNKNREDVISLLVLDKYFRETGQY</sequence>
<keyword evidence="4" id="KW-1185">Reference proteome</keyword>
<proteinExistence type="predicted"/>
<organism evidence="3 4">
    <name type="scientific">Aquipluma nitroreducens</name>
    <dbReference type="NCBI Taxonomy" id="2010828"/>
    <lineage>
        <taxon>Bacteria</taxon>
        <taxon>Pseudomonadati</taxon>
        <taxon>Bacteroidota</taxon>
        <taxon>Bacteroidia</taxon>
        <taxon>Marinilabiliales</taxon>
        <taxon>Prolixibacteraceae</taxon>
        <taxon>Aquipluma</taxon>
    </lineage>
</organism>
<feature type="domain" description="Glycosyl transferase CAP10" evidence="2">
    <location>
        <begin position="78"/>
        <end position="315"/>
    </location>
</feature>
<dbReference type="InterPro" id="IPR006598">
    <property type="entry name" value="CAP10"/>
</dbReference>
<gene>
    <name evidence="3" type="ORF">AQPE_2061</name>
</gene>
<dbReference type="SMART" id="SM00672">
    <property type="entry name" value="CAP10"/>
    <property type="match status" value="1"/>
</dbReference>
<evidence type="ECO:0000313" key="4">
    <source>
        <dbReference type="Proteomes" id="UP001193389"/>
    </source>
</evidence>
<dbReference type="Proteomes" id="UP001193389">
    <property type="component" value="Chromosome"/>
</dbReference>
<reference evidence="3" key="1">
    <citation type="journal article" date="2020" name="Int. J. Syst. Evol. Microbiol.">
        <title>Aquipluma nitroreducens gen. nov. sp. nov., a novel facultatively anaerobic bacterium isolated from a freshwater lake.</title>
        <authorList>
            <person name="Watanabe M."/>
            <person name="Kojima H."/>
            <person name="Fukui M."/>
        </authorList>
    </citation>
    <scope>NUCLEOTIDE SEQUENCE</scope>
    <source>
        <strain evidence="3">MeG22</strain>
    </source>
</reference>
<evidence type="ECO:0000259" key="2">
    <source>
        <dbReference type="SMART" id="SM00672"/>
    </source>
</evidence>
<name>A0A5K7S8L8_9BACT</name>
<dbReference type="PANTHER" id="PTHR12203">
    <property type="entry name" value="KDEL LYS-ASP-GLU-LEU CONTAINING - RELATED"/>
    <property type="match status" value="1"/>
</dbReference>
<keyword evidence="1" id="KW-0808">Transferase</keyword>